<gene>
    <name evidence="1" type="ORF">GJR97_13580</name>
</gene>
<keyword evidence="2" id="KW-1185">Reference proteome</keyword>
<evidence type="ECO:0000313" key="1">
    <source>
        <dbReference type="EMBL" id="MRX44754.1"/>
    </source>
</evidence>
<evidence type="ECO:0000313" key="2">
    <source>
        <dbReference type="Proteomes" id="UP000476511"/>
    </source>
</evidence>
<name>A0A6L5R5A1_9MICO</name>
<dbReference type="Proteomes" id="UP000476511">
    <property type="component" value="Unassembled WGS sequence"/>
</dbReference>
<dbReference type="EMBL" id="WKJD01000018">
    <property type="protein sequence ID" value="MRX44754.1"/>
    <property type="molecule type" value="Genomic_DNA"/>
</dbReference>
<dbReference type="AlphaFoldDB" id="A0A6L5R5A1"/>
<sequence length="108" mass="10941">MPIVSVTAPAHPAGRELLAGIAGAIASSLGLGERDVLAVSVESSRSVAGGGASDAGTWIVVTIHGSDRGDAAIGRAREAAQDAVARWASAQSLELEGVWCEWLAPQPR</sequence>
<dbReference type="RefSeq" id="WP_154347317.1">
    <property type="nucleotide sequence ID" value="NZ_WKJD01000018.1"/>
</dbReference>
<protein>
    <submittedName>
        <fullName evidence="1">Uncharacterized protein</fullName>
    </submittedName>
</protein>
<accession>A0A6L5R5A1</accession>
<reference evidence="1 2" key="1">
    <citation type="submission" date="2019-11" db="EMBL/GenBank/DDBJ databases">
        <title>Agromyces kandeliae sp. nov., isolated from mangrove soil.</title>
        <authorList>
            <person name="Wang R."/>
        </authorList>
    </citation>
    <scope>NUCLEOTIDE SEQUENCE [LARGE SCALE GENOMIC DNA]</scope>
    <source>
        <strain evidence="1 2">Q22</strain>
    </source>
</reference>
<organism evidence="1 2">
    <name type="scientific">Agromyces kandeliae</name>
    <dbReference type="NCBI Taxonomy" id="2666141"/>
    <lineage>
        <taxon>Bacteria</taxon>
        <taxon>Bacillati</taxon>
        <taxon>Actinomycetota</taxon>
        <taxon>Actinomycetes</taxon>
        <taxon>Micrococcales</taxon>
        <taxon>Microbacteriaceae</taxon>
        <taxon>Agromyces</taxon>
    </lineage>
</organism>
<proteinExistence type="predicted"/>
<comment type="caution">
    <text evidence="1">The sequence shown here is derived from an EMBL/GenBank/DDBJ whole genome shotgun (WGS) entry which is preliminary data.</text>
</comment>